<dbReference type="GO" id="GO:0004674">
    <property type="term" value="F:protein serine/threonine kinase activity"/>
    <property type="evidence" value="ECO:0007669"/>
    <property type="project" value="UniProtKB-KW"/>
</dbReference>
<dbReference type="SUPFAM" id="SSF48403">
    <property type="entry name" value="Ankyrin repeat"/>
    <property type="match status" value="1"/>
</dbReference>
<protein>
    <submittedName>
        <fullName evidence="3">Kinase/ NEK / Serine/threonine protein kinase</fullName>
    </submittedName>
</protein>
<dbReference type="InterPro" id="IPR036770">
    <property type="entry name" value="Ankyrin_rpt-contain_sf"/>
</dbReference>
<dbReference type="Gene3D" id="1.25.40.20">
    <property type="entry name" value="Ankyrin repeat-containing domain"/>
    <property type="match status" value="2"/>
</dbReference>
<keyword evidence="3" id="KW-0808">Transferase</keyword>
<organism evidence="3 4">
    <name type="scientific">Giardia duodenalis assemblage B</name>
    <dbReference type="NCBI Taxonomy" id="1394984"/>
    <lineage>
        <taxon>Eukaryota</taxon>
        <taxon>Metamonada</taxon>
        <taxon>Diplomonadida</taxon>
        <taxon>Hexamitidae</taxon>
        <taxon>Giardiinae</taxon>
        <taxon>Giardia</taxon>
    </lineage>
</organism>
<keyword evidence="1" id="KW-0040">ANK repeat</keyword>
<feature type="repeat" description="ANK" evidence="1">
    <location>
        <begin position="439"/>
        <end position="471"/>
    </location>
</feature>
<dbReference type="InterPro" id="IPR000719">
    <property type="entry name" value="Prot_kinase_dom"/>
</dbReference>
<dbReference type="PANTHER" id="PTHR24120">
    <property type="entry name" value="GH07239P"/>
    <property type="match status" value="1"/>
</dbReference>
<dbReference type="Proteomes" id="UP000070089">
    <property type="component" value="Unassembled WGS sequence"/>
</dbReference>
<evidence type="ECO:0000313" key="3">
    <source>
        <dbReference type="EMBL" id="KWX13945.1"/>
    </source>
</evidence>
<dbReference type="Pfam" id="PF00069">
    <property type="entry name" value="Pkinase"/>
    <property type="match status" value="1"/>
</dbReference>
<dbReference type="PANTHER" id="PTHR24120:SF4">
    <property type="entry name" value="GH07239P"/>
    <property type="match status" value="1"/>
</dbReference>
<evidence type="ECO:0000256" key="1">
    <source>
        <dbReference type="PROSITE-ProRule" id="PRU00023"/>
    </source>
</evidence>
<dbReference type="Gene3D" id="3.30.200.20">
    <property type="entry name" value="Phosphorylase Kinase, domain 1"/>
    <property type="match status" value="1"/>
</dbReference>
<dbReference type="InterPro" id="IPR002110">
    <property type="entry name" value="Ankyrin_rpt"/>
</dbReference>
<comment type="caution">
    <text evidence="3">The sequence shown here is derived from an EMBL/GenBank/DDBJ whole genome shotgun (WGS) entry which is preliminary data.</text>
</comment>
<evidence type="ECO:0000259" key="2">
    <source>
        <dbReference type="PROSITE" id="PS50011"/>
    </source>
</evidence>
<dbReference type="Pfam" id="PF12796">
    <property type="entry name" value="Ank_2"/>
    <property type="match status" value="1"/>
</dbReference>
<dbReference type="InterPro" id="IPR011009">
    <property type="entry name" value="Kinase-like_dom_sf"/>
</dbReference>
<keyword evidence="3" id="KW-0418">Kinase</keyword>
<dbReference type="PROSITE" id="PS50088">
    <property type="entry name" value="ANK_REPEAT"/>
    <property type="match status" value="1"/>
</dbReference>
<keyword evidence="3" id="KW-0723">Serine/threonine-protein kinase</keyword>
<dbReference type="AlphaFoldDB" id="A0A132NV65"/>
<dbReference type="OrthoDB" id="341259at2759"/>
<accession>A0A132NV65</accession>
<dbReference type="Gene3D" id="1.10.510.10">
    <property type="entry name" value="Transferase(Phosphotransferase) domain 1"/>
    <property type="match status" value="1"/>
</dbReference>
<dbReference type="VEuPathDB" id="GiardiaDB:QR46_2023"/>
<dbReference type="EMBL" id="JXTI01000049">
    <property type="protein sequence ID" value="KWX13945.1"/>
    <property type="molecule type" value="Genomic_DNA"/>
</dbReference>
<feature type="domain" description="Protein kinase" evidence="2">
    <location>
        <begin position="8"/>
        <end position="268"/>
    </location>
</feature>
<sequence length="548" mass="60908">MQSISKHYTDGQVLQANTEKITYIARRLTDNAVVLLRDINLQGIDSAGRSEIIAFYDGFSRLDTEYVVKVHRIWPQEDEDRLLIEIEYFQGEQLSTLLNKHAEQQKPIDEDIIWRVTESIADALAHLHSRFNVMGPIIYRYLRLDNVLFTPEGKYKLCDCYFNGAAIDVASDETEKGSTGSVSGLYRAPEQTNSNVYTTKTDIWCFGCLLLHLCKPEMAINQQANSLNLQQVNLPNYSINITNIINKCLLQSSWDRPSAAELVMHIRHLRQKGIPGTTESATCSSSVSIPLRIGFGRQSSWKTPGNMVQVMPRMGIEVDTPTPLMLAADKGDVDQLAEHMDDVGKADWQGTALIKAARKGHVECVSVLLSELGIQSRRGWTALQDAAYSGQKACIPLLMLEACIQRPDGHTALMGAARNGHQDCVKLLRNKEMRMTTTSGHTALMYAAENNHPQCVKFLLDEAGMQDVTGSTALILAAVEGNVECVALLAIYEAIISNHEGETALQLIEKRLKFSQEPLSRKLRMCVEKLSLTSNHSPAPLCMLSTDS</sequence>
<dbReference type="PROSITE" id="PS50011">
    <property type="entry name" value="PROTEIN_KINASE_DOM"/>
    <property type="match status" value="1"/>
</dbReference>
<dbReference type="SMART" id="SM00248">
    <property type="entry name" value="ANK"/>
    <property type="match status" value="5"/>
</dbReference>
<dbReference type="GO" id="GO:0005524">
    <property type="term" value="F:ATP binding"/>
    <property type="evidence" value="ECO:0007669"/>
    <property type="project" value="InterPro"/>
</dbReference>
<reference evidence="3 4" key="1">
    <citation type="journal article" date="2015" name="Mol. Biochem. Parasitol.">
        <title>Identification of polymorphic genes for use in assemblage B genotyping assays through comparative genomics of multiple assemblage B Giardia duodenalis isolates.</title>
        <authorList>
            <person name="Wielinga C."/>
            <person name="Thompson R.C."/>
            <person name="Monis P."/>
            <person name="Ryan U."/>
        </authorList>
    </citation>
    <scope>NUCLEOTIDE SEQUENCE [LARGE SCALE GENOMIC DNA]</scope>
    <source>
        <strain evidence="3 4">BAH15c1</strain>
    </source>
</reference>
<dbReference type="CDD" id="cd00180">
    <property type="entry name" value="PKc"/>
    <property type="match status" value="1"/>
</dbReference>
<evidence type="ECO:0000313" key="4">
    <source>
        <dbReference type="Proteomes" id="UP000070089"/>
    </source>
</evidence>
<dbReference type="SUPFAM" id="SSF56112">
    <property type="entry name" value="Protein kinase-like (PK-like)"/>
    <property type="match status" value="1"/>
</dbReference>
<proteinExistence type="predicted"/>
<gene>
    <name evidence="3" type="ORF">QR46_2023</name>
</gene>
<name>A0A132NV65_GIAIN</name>